<feature type="domain" description="Thioredoxin" evidence="5">
    <location>
        <begin position="262"/>
        <end position="403"/>
    </location>
</feature>
<protein>
    <submittedName>
        <fullName evidence="6">Thiol-disulfide isomerase/thioredoxin</fullName>
    </submittedName>
</protein>
<dbReference type="GO" id="GO:0016853">
    <property type="term" value="F:isomerase activity"/>
    <property type="evidence" value="ECO:0007669"/>
    <property type="project" value="UniProtKB-KW"/>
</dbReference>
<dbReference type="InterPro" id="IPR017937">
    <property type="entry name" value="Thioredoxin_CS"/>
</dbReference>
<keyword evidence="2" id="KW-0201">Cytochrome c-type biogenesis</keyword>
<evidence type="ECO:0000256" key="2">
    <source>
        <dbReference type="ARBA" id="ARBA00022748"/>
    </source>
</evidence>
<keyword evidence="6" id="KW-0413">Isomerase</keyword>
<comment type="subcellular location">
    <subcellularLocation>
        <location evidence="1">Cell envelope</location>
    </subcellularLocation>
</comment>
<evidence type="ECO:0000313" key="6">
    <source>
        <dbReference type="EMBL" id="MBB4043689.1"/>
    </source>
</evidence>
<dbReference type="PANTHER" id="PTHR42852:SF6">
    <property type="entry name" value="THIOL:DISULFIDE INTERCHANGE PROTEIN DSBE"/>
    <property type="match status" value="1"/>
</dbReference>
<proteinExistence type="predicted"/>
<dbReference type="Pfam" id="PF13905">
    <property type="entry name" value="Thioredoxin_8"/>
    <property type="match status" value="1"/>
</dbReference>
<dbReference type="Gene3D" id="3.40.30.10">
    <property type="entry name" value="Glutaredoxin"/>
    <property type="match status" value="1"/>
</dbReference>
<reference evidence="6" key="1">
    <citation type="submission" date="2020-08" db="EMBL/GenBank/DDBJ databases">
        <title>Genomic Encyclopedia of Type Strains, Phase IV (KMG-IV): sequencing the most valuable type-strain genomes for metagenomic binning, comparative biology and taxonomic classification.</title>
        <authorList>
            <person name="Goeker M."/>
        </authorList>
    </citation>
    <scope>NUCLEOTIDE SEQUENCE [LARGE SCALE GENOMIC DNA]</scope>
    <source>
        <strain evidence="6">DSM 105720</strain>
    </source>
</reference>
<accession>A0A840CYN7</accession>
<dbReference type="Proteomes" id="UP000560658">
    <property type="component" value="Unassembled WGS sequence"/>
</dbReference>
<dbReference type="InterPro" id="IPR025380">
    <property type="entry name" value="DUF4369"/>
</dbReference>
<dbReference type="InterPro" id="IPR013766">
    <property type="entry name" value="Thioredoxin_domain"/>
</dbReference>
<dbReference type="InterPro" id="IPR012336">
    <property type="entry name" value="Thioredoxin-like_fold"/>
</dbReference>
<dbReference type="CDD" id="cd02966">
    <property type="entry name" value="TlpA_like_family"/>
    <property type="match status" value="1"/>
</dbReference>
<dbReference type="AlphaFoldDB" id="A0A840CYN7"/>
<dbReference type="PROSITE" id="PS51352">
    <property type="entry name" value="THIOREDOXIN_2"/>
    <property type="match status" value="1"/>
</dbReference>
<keyword evidence="4" id="KW-0676">Redox-active center</keyword>
<comment type="caution">
    <text evidence="6">The sequence shown here is derived from an EMBL/GenBank/DDBJ whole genome shotgun (WGS) entry which is preliminary data.</text>
</comment>
<evidence type="ECO:0000256" key="3">
    <source>
        <dbReference type="ARBA" id="ARBA00023157"/>
    </source>
</evidence>
<gene>
    <name evidence="6" type="ORF">GGR06_001471</name>
</gene>
<dbReference type="GO" id="GO:0030313">
    <property type="term" value="C:cell envelope"/>
    <property type="evidence" value="ECO:0007669"/>
    <property type="project" value="UniProtKB-SubCell"/>
</dbReference>
<dbReference type="InterPro" id="IPR036249">
    <property type="entry name" value="Thioredoxin-like_sf"/>
</dbReference>
<organism evidence="6 7">
    <name type="scientific">Bacteroides reticulotermitis</name>
    <dbReference type="NCBI Taxonomy" id="1133319"/>
    <lineage>
        <taxon>Bacteria</taxon>
        <taxon>Pseudomonadati</taxon>
        <taxon>Bacteroidota</taxon>
        <taxon>Bacteroidia</taxon>
        <taxon>Bacteroidales</taxon>
        <taxon>Bacteroidaceae</taxon>
        <taxon>Bacteroides</taxon>
    </lineage>
</organism>
<sequence>MIKRHMLLAFIAFFPLFLCGQGKITISGELPDHSMDGSYVYFRANNAPIDFGLELIDSVLIKDGRFYYEGEMTEAPFLADLLCKKVVDGHRINTSSFIMEPGDIRIKITDWEEKADLFGTPINEDYSKYIVKPKELRSRISKPWNKKREEGLENRTWTEDDEREYVRVAISNSERQWEREARMIFMEKYPHYPKVIQNPLYLFLVIPDIQSEAQHVLDKIPEAYRDSLYSWQANYKKSMEKIRKERGPITVNMPIEVIPEHLQIGKPYIDFTGQTPDGTEMKLSEILPGKKLILLDFWASWCGPCMKEMPVISEVHNKYKDKGLAVVGITSDAKEADWKKAIEKNKMDWLQLITPKGQEDIGDLYNVKSIPYTMIIDGDGTILARRLRGAELVAKIDELMARE</sequence>
<evidence type="ECO:0000256" key="4">
    <source>
        <dbReference type="ARBA" id="ARBA00023284"/>
    </source>
</evidence>
<name>A0A840CYN7_9BACE</name>
<keyword evidence="7" id="KW-1185">Reference proteome</keyword>
<dbReference type="GO" id="GO:0017004">
    <property type="term" value="P:cytochrome complex assembly"/>
    <property type="evidence" value="ECO:0007669"/>
    <property type="project" value="UniProtKB-KW"/>
</dbReference>
<dbReference type="PROSITE" id="PS00194">
    <property type="entry name" value="THIOREDOXIN_1"/>
    <property type="match status" value="1"/>
</dbReference>
<dbReference type="SUPFAM" id="SSF52833">
    <property type="entry name" value="Thioredoxin-like"/>
    <property type="match status" value="1"/>
</dbReference>
<evidence type="ECO:0000256" key="1">
    <source>
        <dbReference type="ARBA" id="ARBA00004196"/>
    </source>
</evidence>
<keyword evidence="3" id="KW-1015">Disulfide bond</keyword>
<evidence type="ECO:0000313" key="7">
    <source>
        <dbReference type="Proteomes" id="UP000560658"/>
    </source>
</evidence>
<dbReference type="EMBL" id="JACIER010000004">
    <property type="protein sequence ID" value="MBB4043689.1"/>
    <property type="molecule type" value="Genomic_DNA"/>
</dbReference>
<dbReference type="RefSeq" id="WP_081741546.1">
    <property type="nucleotide sequence ID" value="NZ_JACIER010000004.1"/>
</dbReference>
<evidence type="ECO:0000259" key="5">
    <source>
        <dbReference type="PROSITE" id="PS51352"/>
    </source>
</evidence>
<dbReference type="PANTHER" id="PTHR42852">
    <property type="entry name" value="THIOL:DISULFIDE INTERCHANGE PROTEIN DSBE"/>
    <property type="match status" value="1"/>
</dbReference>
<dbReference type="InterPro" id="IPR050553">
    <property type="entry name" value="Thioredoxin_ResA/DsbE_sf"/>
</dbReference>
<dbReference type="Pfam" id="PF14289">
    <property type="entry name" value="DUF4369"/>
    <property type="match status" value="1"/>
</dbReference>